<feature type="transmembrane region" description="Helical" evidence="1">
    <location>
        <begin position="12"/>
        <end position="31"/>
    </location>
</feature>
<comment type="caution">
    <text evidence="2">The sequence shown here is derived from an EMBL/GenBank/DDBJ whole genome shotgun (WGS) entry which is preliminary data.</text>
</comment>
<dbReference type="AlphaFoldDB" id="A0A1G2KWP9"/>
<keyword evidence="1" id="KW-1133">Transmembrane helix</keyword>
<protein>
    <submittedName>
        <fullName evidence="2">Uncharacterized protein</fullName>
    </submittedName>
</protein>
<accession>A0A1G2KWP9</accession>
<organism evidence="2 3">
    <name type="scientific">Candidatus Sungbacteria bacterium RIFCSPHIGHO2_02_FULL_53_17</name>
    <dbReference type="NCBI Taxonomy" id="1802275"/>
    <lineage>
        <taxon>Bacteria</taxon>
        <taxon>Candidatus Sungiibacteriota</taxon>
    </lineage>
</organism>
<keyword evidence="1" id="KW-0472">Membrane</keyword>
<dbReference type="EMBL" id="MHQN01000030">
    <property type="protein sequence ID" value="OHA02839.1"/>
    <property type="molecule type" value="Genomic_DNA"/>
</dbReference>
<proteinExistence type="predicted"/>
<gene>
    <name evidence="2" type="ORF">A3C92_01475</name>
</gene>
<dbReference type="Proteomes" id="UP000177177">
    <property type="component" value="Unassembled WGS sequence"/>
</dbReference>
<reference evidence="2 3" key="1">
    <citation type="journal article" date="2016" name="Nat. Commun.">
        <title>Thousands of microbial genomes shed light on interconnected biogeochemical processes in an aquifer system.</title>
        <authorList>
            <person name="Anantharaman K."/>
            <person name="Brown C.T."/>
            <person name="Hug L.A."/>
            <person name="Sharon I."/>
            <person name="Castelle C.J."/>
            <person name="Probst A.J."/>
            <person name="Thomas B.C."/>
            <person name="Singh A."/>
            <person name="Wilkins M.J."/>
            <person name="Karaoz U."/>
            <person name="Brodie E.L."/>
            <person name="Williams K.H."/>
            <person name="Hubbard S.S."/>
            <person name="Banfield J.F."/>
        </authorList>
    </citation>
    <scope>NUCLEOTIDE SEQUENCE [LARGE SCALE GENOMIC DNA]</scope>
</reference>
<evidence type="ECO:0000313" key="3">
    <source>
        <dbReference type="Proteomes" id="UP000177177"/>
    </source>
</evidence>
<sequence length="203" mass="23394">MKDYFTLRTLGIIFLLWTTISVVVITVFFGLPSRKEFDISLDPTSSPAISYHRYLSCVPRECPFPHFIANLFKIPEKLEYYTICLENRAVVIDSEQGNKRISEKDILPPDPRKITLYITDAHKIIEQIPVELLSKGCKRLDSIASYNYLIEHPEINISSTATPYVSKADIVMNDSKLYIKTDPTAWFLELLRMIFLAHILFST</sequence>
<keyword evidence="1" id="KW-0812">Transmembrane</keyword>
<name>A0A1G2KWP9_9BACT</name>
<evidence type="ECO:0000313" key="2">
    <source>
        <dbReference type="EMBL" id="OHA02839.1"/>
    </source>
</evidence>
<evidence type="ECO:0000256" key="1">
    <source>
        <dbReference type="SAM" id="Phobius"/>
    </source>
</evidence>